<evidence type="ECO:0000313" key="1">
    <source>
        <dbReference type="EMBL" id="SVE47037.1"/>
    </source>
</evidence>
<dbReference type="Pfam" id="PF01547">
    <property type="entry name" value="SBP_bac_1"/>
    <property type="match status" value="1"/>
</dbReference>
<dbReference type="InterPro" id="IPR006059">
    <property type="entry name" value="SBP"/>
</dbReference>
<dbReference type="InterPro" id="IPR050490">
    <property type="entry name" value="Bact_solute-bd_prot1"/>
</dbReference>
<sequence>CSNLLSFEVEIEFDENIMYQDELEERILPKVMDAAYTFGPDGKKHYYFLPRLYEVRVMCYNKQLFQEAGLDPIKDVPKTWDEFFEVGKKLTMIDDDDIENSVYAMNIGEGSYSSWIGRPFYLSVNSKSVVYDINENKWNAAFNDSGAILATDYMLSLIQKPWKDQNDKTRYGIGHKGDGWVKFHQGKVAIVFLTASDLLMNSNDWTQSKTYDEIGLARIPASPMGQSITELYGM</sequence>
<reference evidence="1" key="1">
    <citation type="submission" date="2018-05" db="EMBL/GenBank/DDBJ databases">
        <authorList>
            <person name="Lanie J.A."/>
            <person name="Ng W.-L."/>
            <person name="Kazmierczak K.M."/>
            <person name="Andrzejewski T.M."/>
            <person name="Davidsen T.M."/>
            <person name="Wayne K.J."/>
            <person name="Tettelin H."/>
            <person name="Glass J.I."/>
            <person name="Rusch D."/>
            <person name="Podicherti R."/>
            <person name="Tsui H.-C.T."/>
            <person name="Winkler M.E."/>
        </authorList>
    </citation>
    <scope>NUCLEOTIDE SEQUENCE</scope>
</reference>
<dbReference type="SUPFAM" id="SSF53850">
    <property type="entry name" value="Periplasmic binding protein-like II"/>
    <property type="match status" value="1"/>
</dbReference>
<feature type="non-terminal residue" evidence="1">
    <location>
        <position position="234"/>
    </location>
</feature>
<gene>
    <name evidence="1" type="ORF">METZ01_LOCUS499891</name>
</gene>
<organism evidence="1">
    <name type="scientific">marine metagenome</name>
    <dbReference type="NCBI Taxonomy" id="408172"/>
    <lineage>
        <taxon>unclassified sequences</taxon>
        <taxon>metagenomes</taxon>
        <taxon>ecological metagenomes</taxon>
    </lineage>
</organism>
<protein>
    <recommendedName>
        <fullName evidence="2">Extracellular solute-binding protein</fullName>
    </recommendedName>
</protein>
<feature type="non-terminal residue" evidence="1">
    <location>
        <position position="1"/>
    </location>
</feature>
<name>A0A383DRA1_9ZZZZ</name>
<evidence type="ECO:0008006" key="2">
    <source>
        <dbReference type="Google" id="ProtNLM"/>
    </source>
</evidence>
<dbReference type="Gene3D" id="3.40.190.10">
    <property type="entry name" value="Periplasmic binding protein-like II"/>
    <property type="match status" value="2"/>
</dbReference>
<dbReference type="AlphaFoldDB" id="A0A383DRA1"/>
<dbReference type="PANTHER" id="PTHR43649">
    <property type="entry name" value="ARABINOSE-BINDING PROTEIN-RELATED"/>
    <property type="match status" value="1"/>
</dbReference>
<proteinExistence type="predicted"/>
<accession>A0A383DRA1</accession>
<dbReference type="EMBL" id="UINC01219534">
    <property type="protein sequence ID" value="SVE47037.1"/>
    <property type="molecule type" value="Genomic_DNA"/>
</dbReference>